<feature type="chain" id="PRO_5037294403" evidence="1">
    <location>
        <begin position="27"/>
        <end position="108"/>
    </location>
</feature>
<name>A0A974RW66_9GAMM</name>
<sequence length="108" mass="12397">MEIRKSKTLLLSVMAVIALSSSNVVAQDNICNTIEARMGMREDINGLVKSRNIEAIDLYNFKTIKFNKDTQQLICEGTIQWNDMSKARYRYSTFRNSMGELMIKVEPI</sequence>
<dbReference type="RefSeq" id="WP_201090684.1">
    <property type="nucleotide sequence ID" value="NZ_CP067393.1"/>
</dbReference>
<gene>
    <name evidence="2" type="ORF">JHT90_10280</name>
</gene>
<keyword evidence="3" id="KW-1185">Reference proteome</keyword>
<proteinExistence type="predicted"/>
<feature type="signal peptide" evidence="1">
    <location>
        <begin position="1"/>
        <end position="26"/>
    </location>
</feature>
<evidence type="ECO:0000313" key="3">
    <source>
        <dbReference type="Proteomes" id="UP000595278"/>
    </source>
</evidence>
<protein>
    <submittedName>
        <fullName evidence="2">Uncharacterized protein</fullName>
    </submittedName>
</protein>
<reference evidence="2 3" key="1">
    <citation type="submission" date="2021-01" db="EMBL/GenBank/DDBJ databases">
        <title>Entomomonas sp. F2A isolated from a house cricket (Acheta domesticus).</title>
        <authorList>
            <person name="Spergser J."/>
            <person name="Busse H.-J."/>
        </authorList>
    </citation>
    <scope>NUCLEOTIDE SEQUENCE [LARGE SCALE GENOMIC DNA]</scope>
    <source>
        <strain evidence="2 3">F2A</strain>
    </source>
</reference>
<evidence type="ECO:0000313" key="2">
    <source>
        <dbReference type="EMBL" id="QQP84787.1"/>
    </source>
</evidence>
<keyword evidence="1" id="KW-0732">Signal</keyword>
<dbReference type="EMBL" id="CP067393">
    <property type="protein sequence ID" value="QQP84787.1"/>
    <property type="molecule type" value="Genomic_DNA"/>
</dbReference>
<accession>A0A974RW66</accession>
<evidence type="ECO:0000256" key="1">
    <source>
        <dbReference type="SAM" id="SignalP"/>
    </source>
</evidence>
<dbReference type="Proteomes" id="UP000595278">
    <property type="component" value="Chromosome"/>
</dbReference>
<organism evidence="2 3">
    <name type="scientific">Entomomonas asaccharolytica</name>
    <dbReference type="NCBI Taxonomy" id="2785331"/>
    <lineage>
        <taxon>Bacteria</taxon>
        <taxon>Pseudomonadati</taxon>
        <taxon>Pseudomonadota</taxon>
        <taxon>Gammaproteobacteria</taxon>
        <taxon>Pseudomonadales</taxon>
        <taxon>Pseudomonadaceae</taxon>
        <taxon>Entomomonas</taxon>
    </lineage>
</organism>
<dbReference type="AlphaFoldDB" id="A0A974RW66"/>
<dbReference type="KEGG" id="eaz:JHT90_10280"/>